<accession>A0A075A0S3</accession>
<sequence>MCPACASGVLVTRLPHMSDVRKSNTRGNALLIKISSGGFGKSVFNSSTVSATENKRLILVWHEFDAAQLIAQWLEREFTNQKVRGSKPTSASRLLLSRLEQRGCISTLVHPPGGMAARIRRGVAAEQLSSPERVFLNWIFIDSTHSLLKSKLMLRGDSTNSATDLPFQETQSEFTRTKRTSMPSHQQCHRYTSSNHWHMAAVKQLVKTMLTKSKKKRE</sequence>
<name>A0A075A0S3_OPIVI</name>
<dbReference type="AlphaFoldDB" id="A0A075A0S3"/>
<dbReference type="KEGG" id="ovi:T265_00807"/>
<reference evidence="1 2" key="1">
    <citation type="submission" date="2013-11" db="EMBL/GenBank/DDBJ databases">
        <title>Opisthorchis viverrini - life in the bile duct.</title>
        <authorList>
            <person name="Young N.D."/>
            <person name="Nagarajan N."/>
            <person name="Lin S.J."/>
            <person name="Korhonen P.K."/>
            <person name="Jex A.R."/>
            <person name="Hall R.S."/>
            <person name="Safavi-Hemami H."/>
            <person name="Kaewkong W."/>
            <person name="Bertrand D."/>
            <person name="Gao S."/>
            <person name="Seet Q."/>
            <person name="Wongkham S."/>
            <person name="Teh B.T."/>
            <person name="Wongkham C."/>
            <person name="Intapan P.M."/>
            <person name="Maleewong W."/>
            <person name="Yang X."/>
            <person name="Hu M."/>
            <person name="Wang Z."/>
            <person name="Hofmann A."/>
            <person name="Sternberg P.W."/>
            <person name="Tan P."/>
            <person name="Wang J."/>
            <person name="Gasser R.B."/>
        </authorList>
    </citation>
    <scope>NUCLEOTIDE SEQUENCE [LARGE SCALE GENOMIC DNA]</scope>
</reference>
<protein>
    <submittedName>
        <fullName evidence="1">Uncharacterized protein</fullName>
    </submittedName>
</protein>
<keyword evidence="2" id="KW-1185">Reference proteome</keyword>
<evidence type="ECO:0000313" key="1">
    <source>
        <dbReference type="EMBL" id="KER33308.1"/>
    </source>
</evidence>
<dbReference type="GeneID" id="20314995"/>
<dbReference type="CTD" id="20314995"/>
<dbReference type="RefSeq" id="XP_009162943.1">
    <property type="nucleotide sequence ID" value="XM_009164679.1"/>
</dbReference>
<proteinExistence type="predicted"/>
<dbReference type="EMBL" id="KL596626">
    <property type="protein sequence ID" value="KER33308.1"/>
    <property type="molecule type" value="Genomic_DNA"/>
</dbReference>
<gene>
    <name evidence="1" type="ORF">T265_00807</name>
</gene>
<evidence type="ECO:0000313" key="2">
    <source>
        <dbReference type="Proteomes" id="UP000054324"/>
    </source>
</evidence>
<organism evidence="1 2">
    <name type="scientific">Opisthorchis viverrini</name>
    <name type="common">Southeast Asian liver fluke</name>
    <dbReference type="NCBI Taxonomy" id="6198"/>
    <lineage>
        <taxon>Eukaryota</taxon>
        <taxon>Metazoa</taxon>
        <taxon>Spiralia</taxon>
        <taxon>Lophotrochozoa</taxon>
        <taxon>Platyhelminthes</taxon>
        <taxon>Trematoda</taxon>
        <taxon>Digenea</taxon>
        <taxon>Opisthorchiida</taxon>
        <taxon>Opisthorchiata</taxon>
        <taxon>Opisthorchiidae</taxon>
        <taxon>Opisthorchis</taxon>
    </lineage>
</organism>
<dbReference type="Proteomes" id="UP000054324">
    <property type="component" value="Unassembled WGS sequence"/>
</dbReference>